<gene>
    <name evidence="1" type="ORF">PR048_002109</name>
</gene>
<name>A0ABQ9IJ88_9NEOP</name>
<accession>A0ABQ9IJ88</accession>
<protein>
    <submittedName>
        <fullName evidence="1">Uncharacterized protein</fullName>
    </submittedName>
</protein>
<comment type="caution">
    <text evidence="1">The sequence shown here is derived from an EMBL/GenBank/DDBJ whole genome shotgun (WGS) entry which is preliminary data.</text>
</comment>
<keyword evidence="2" id="KW-1185">Reference proteome</keyword>
<proteinExistence type="predicted"/>
<dbReference type="Proteomes" id="UP001159363">
    <property type="component" value="Chromosome 1"/>
</dbReference>
<sequence length="100" mass="11466">MIYLLPISTKAQEVKFLQNVSWGKKKGNCRQYSKKCLPTRSNFRSSSMPIENQLKLVYVVLTNLLQASTKSYCVVERISTQFSLSQHDAETKHPLKKTIS</sequence>
<evidence type="ECO:0000313" key="2">
    <source>
        <dbReference type="Proteomes" id="UP001159363"/>
    </source>
</evidence>
<dbReference type="EMBL" id="JARBHB010000001">
    <property type="protein sequence ID" value="KAJ8896764.1"/>
    <property type="molecule type" value="Genomic_DNA"/>
</dbReference>
<organism evidence="1 2">
    <name type="scientific">Dryococelus australis</name>
    <dbReference type="NCBI Taxonomy" id="614101"/>
    <lineage>
        <taxon>Eukaryota</taxon>
        <taxon>Metazoa</taxon>
        <taxon>Ecdysozoa</taxon>
        <taxon>Arthropoda</taxon>
        <taxon>Hexapoda</taxon>
        <taxon>Insecta</taxon>
        <taxon>Pterygota</taxon>
        <taxon>Neoptera</taxon>
        <taxon>Polyneoptera</taxon>
        <taxon>Phasmatodea</taxon>
        <taxon>Verophasmatodea</taxon>
        <taxon>Anareolatae</taxon>
        <taxon>Phasmatidae</taxon>
        <taxon>Eurycanthinae</taxon>
        <taxon>Dryococelus</taxon>
    </lineage>
</organism>
<evidence type="ECO:0000313" key="1">
    <source>
        <dbReference type="EMBL" id="KAJ8896764.1"/>
    </source>
</evidence>
<reference evidence="1 2" key="1">
    <citation type="submission" date="2023-02" db="EMBL/GenBank/DDBJ databases">
        <title>LHISI_Scaffold_Assembly.</title>
        <authorList>
            <person name="Stuart O.P."/>
            <person name="Cleave R."/>
            <person name="Magrath M.J.L."/>
            <person name="Mikheyev A.S."/>
        </authorList>
    </citation>
    <scope>NUCLEOTIDE SEQUENCE [LARGE SCALE GENOMIC DNA]</scope>
    <source>
        <strain evidence="1">Daus_M_001</strain>
        <tissue evidence="1">Leg muscle</tissue>
    </source>
</reference>